<feature type="region of interest" description="Disordered" evidence="1">
    <location>
        <begin position="1037"/>
        <end position="1056"/>
    </location>
</feature>
<accession>A0AAE0JAB1</accession>
<dbReference type="Proteomes" id="UP001278500">
    <property type="component" value="Unassembled WGS sequence"/>
</dbReference>
<reference evidence="4" key="2">
    <citation type="submission" date="2023-06" db="EMBL/GenBank/DDBJ databases">
        <authorList>
            <consortium name="Lawrence Berkeley National Laboratory"/>
            <person name="Haridas S."/>
            <person name="Hensen N."/>
            <person name="Bonometti L."/>
            <person name="Westerberg I."/>
            <person name="Brannstrom I.O."/>
            <person name="Guillou S."/>
            <person name="Cros-Aarteil S."/>
            <person name="Calhoun S."/>
            <person name="Kuo A."/>
            <person name="Mondo S."/>
            <person name="Pangilinan J."/>
            <person name="Riley R."/>
            <person name="Labutti K."/>
            <person name="Andreopoulos B."/>
            <person name="Lipzen A."/>
            <person name="Chen C."/>
            <person name="Yanf M."/>
            <person name="Daum C."/>
            <person name="Ng V."/>
            <person name="Clum A."/>
            <person name="Steindorff A."/>
            <person name="Ohm R."/>
            <person name="Martin F."/>
            <person name="Silar P."/>
            <person name="Natvig D."/>
            <person name="Lalanne C."/>
            <person name="Gautier V."/>
            <person name="Ament-Velasquez S.L."/>
            <person name="Kruys A."/>
            <person name="Hutchinson M.I."/>
            <person name="Powell A.J."/>
            <person name="Barry K."/>
            <person name="Miller A.N."/>
            <person name="Grigoriev I.V."/>
            <person name="Debuchy R."/>
            <person name="Gladieux P."/>
            <person name="Thoren M.H."/>
            <person name="Johannesson H."/>
        </authorList>
    </citation>
    <scope>NUCLEOTIDE SEQUENCE</scope>
    <source>
        <strain evidence="4">CBS 560.94</strain>
    </source>
</reference>
<comment type="caution">
    <text evidence="4">The sequence shown here is derived from an EMBL/GenBank/DDBJ whole genome shotgun (WGS) entry which is preliminary data.</text>
</comment>
<dbReference type="Pfam" id="PF10441">
    <property type="entry name" value="Urb2"/>
    <property type="match status" value="1"/>
</dbReference>
<feature type="domain" description="Nucleolar 27S pre-rRNA processing Urb2/Npa2 C-terminal" evidence="3">
    <location>
        <begin position="1154"/>
        <end position="1388"/>
    </location>
</feature>
<keyword evidence="2" id="KW-0812">Transmembrane</keyword>
<dbReference type="InterPro" id="IPR018849">
    <property type="entry name" value="Urb2/Npa2_C"/>
</dbReference>
<sequence length="1389" mass="154486">MGVKNSEARTGEVALIKTIRALDDGSFDTIGQRLETVWNTLSKHRGGSFHAAEEMLLRWLLKNMSGSATINDQVRRFPLSWNIMGAVFAWIPLFSLAKSLADRRFIAVLQQTLKDISTPQRQAAQGKKGDSDVEMKDATSDETTQKSRKRKRTTAAKFDLTSQQQVAGCLQTAEAVFEALRILLSRCDIKSTDGMPSNRMGAEHIKSLFSSSASDVMQMLVPVLSICNFAAESDELESSKEQSTWMSTFYTLWDLHLQGPEDASAVAVSLSGLGGHLLSKLTATPRHPSLIIDTTIQEQWARDLRRFLTRNMILPARAAFLNNRAQDIIQVATQMSSDFASTNYPVLFDLVTRAPRVLSEKATKKDYEEWIQAVFDGIMAALKGADASKSQPAVEAVLEMAADQQLPLSAESLRSVCKAYGLQGNKLNWKLHLSIAKLNPDVFLVTQEGQVLLDQALAHTFCTREKEADKFDKATEFLIHLVNGHARARDLQGFIKTWLTYLDKNEPSGFPWSSSQLANAVAKTAEQSITVGQLVDILNGVDEQKTKQKGVKMVILAAIANGLSLEAYIDAANMRTFEIVSKEKFEKKEKSVISTARWTVAEKAISRATVADAKSVWGSVHSDLKSTLKRSETYSPEAFAAFRCCAAAWVKLVDDEDAASLTSSFVDKLDKKDDTKGTSKANESSVSKSSYTTWILEGCPHLVSLLTKRQSVFPPTLINALTPSEKDESRTLDSVQALAQQILENQNIVGNEKVIGGLVDKTITLIETPKDSESLIVARGAIQLLLEVPMEALTRQQRESAMKRLVSQAKKVVDKPKHVDAQYWSLVLSLMTKLMSKPTFYEDMKFDDLETTGRCIRKIYKKSEEKGSTETILQEREYYRLLEALATSTIRQMCVANPEEREKAYIANALTVLKSECEEAYIAPRLVLLRVFISVAKENEKTKGEADSLDLLSTVKPIITSKKWRGKRLLPLLLALEATNVLEPKAVKKFSSAVDTLLKASNWLLEHGYQAGWEVRTFIAKYFREELGAPLKIATDAQPTADDSEEEGNDTEKPGSVAGAFEKLSVLEYVDVVVNSVDEDTKLGYLKELLLVESETSDASSRLLIVERLIQHISGTRPPVRDDPSQGQFDLAHAHTLLCSRLSHATASPAQFIQIAKIVHLLLDKKANCMIQWNVDSTLSAVSAIASDASSTTMLTTHPKTYESLCHLVEIVIKRHRKRLDGHFHILIPALQSLLRRLISSTSSTSTAPSLFSESTKEHHAKLLSRLLTLITEPTVASVSSSSRSNAAKDQEHHNHQHQQPLDSEKDKAKRYAGQHMYLVLMAYVKLQLEFVVPLVVRQQLETGMFSIVDITPAEGELRIMNDGMDPSGRVIFREMYKRWERFGKWSGV</sequence>
<evidence type="ECO:0000313" key="4">
    <source>
        <dbReference type="EMBL" id="KAK3340221.1"/>
    </source>
</evidence>
<protein>
    <submittedName>
        <fullName evidence="4">Urb2/Npa2 family-domain-containing protein</fullName>
    </submittedName>
</protein>
<dbReference type="PANTHER" id="PTHR15682:SF2">
    <property type="entry name" value="UNHEALTHY RIBOSOME BIOGENESIS PROTEIN 2 HOMOLOG"/>
    <property type="match status" value="1"/>
</dbReference>
<reference evidence="4" key="1">
    <citation type="journal article" date="2023" name="Mol. Phylogenet. Evol.">
        <title>Genome-scale phylogeny and comparative genomics of the fungal order Sordariales.</title>
        <authorList>
            <person name="Hensen N."/>
            <person name="Bonometti L."/>
            <person name="Westerberg I."/>
            <person name="Brannstrom I.O."/>
            <person name="Guillou S."/>
            <person name="Cros-Aarteil S."/>
            <person name="Calhoun S."/>
            <person name="Haridas S."/>
            <person name="Kuo A."/>
            <person name="Mondo S."/>
            <person name="Pangilinan J."/>
            <person name="Riley R."/>
            <person name="LaButti K."/>
            <person name="Andreopoulos B."/>
            <person name="Lipzen A."/>
            <person name="Chen C."/>
            <person name="Yan M."/>
            <person name="Daum C."/>
            <person name="Ng V."/>
            <person name="Clum A."/>
            <person name="Steindorff A."/>
            <person name="Ohm R.A."/>
            <person name="Martin F."/>
            <person name="Silar P."/>
            <person name="Natvig D.O."/>
            <person name="Lalanne C."/>
            <person name="Gautier V."/>
            <person name="Ament-Velasquez S.L."/>
            <person name="Kruys A."/>
            <person name="Hutchinson M.I."/>
            <person name="Powell A.J."/>
            <person name="Barry K."/>
            <person name="Miller A.N."/>
            <person name="Grigoriev I.V."/>
            <person name="Debuchy R."/>
            <person name="Gladieux P."/>
            <person name="Hiltunen Thoren M."/>
            <person name="Johannesson H."/>
        </authorList>
    </citation>
    <scope>NUCLEOTIDE SEQUENCE</scope>
    <source>
        <strain evidence="4">CBS 560.94</strain>
    </source>
</reference>
<evidence type="ECO:0000256" key="1">
    <source>
        <dbReference type="SAM" id="MobiDB-lite"/>
    </source>
</evidence>
<dbReference type="PANTHER" id="PTHR15682">
    <property type="entry name" value="UNHEALTHY RIBOSOME BIOGENESIS PROTEIN 2 HOMOLOG"/>
    <property type="match status" value="1"/>
</dbReference>
<keyword evidence="5" id="KW-1185">Reference proteome</keyword>
<keyword evidence="2" id="KW-1133">Transmembrane helix</keyword>
<evidence type="ECO:0000313" key="5">
    <source>
        <dbReference type="Proteomes" id="UP001278500"/>
    </source>
</evidence>
<name>A0AAE0JAB1_9PEZI</name>
<dbReference type="InterPro" id="IPR052609">
    <property type="entry name" value="Ribosome_Biogenesis_Reg"/>
</dbReference>
<dbReference type="GO" id="GO:0042254">
    <property type="term" value="P:ribosome biogenesis"/>
    <property type="evidence" value="ECO:0007669"/>
    <property type="project" value="TreeGrafter"/>
</dbReference>
<feature type="compositionally biased region" description="Basic and acidic residues" evidence="1">
    <location>
        <begin position="127"/>
        <end position="145"/>
    </location>
</feature>
<proteinExistence type="predicted"/>
<dbReference type="RefSeq" id="XP_062679163.1">
    <property type="nucleotide sequence ID" value="XM_062822488.1"/>
</dbReference>
<organism evidence="4 5">
    <name type="scientific">Neurospora tetraspora</name>
    <dbReference type="NCBI Taxonomy" id="94610"/>
    <lineage>
        <taxon>Eukaryota</taxon>
        <taxon>Fungi</taxon>
        <taxon>Dikarya</taxon>
        <taxon>Ascomycota</taxon>
        <taxon>Pezizomycotina</taxon>
        <taxon>Sordariomycetes</taxon>
        <taxon>Sordariomycetidae</taxon>
        <taxon>Sordariales</taxon>
        <taxon>Sordariaceae</taxon>
        <taxon>Neurospora</taxon>
    </lineage>
</organism>
<feature type="region of interest" description="Disordered" evidence="1">
    <location>
        <begin position="117"/>
        <end position="153"/>
    </location>
</feature>
<feature type="transmembrane region" description="Helical" evidence="2">
    <location>
        <begin position="79"/>
        <end position="97"/>
    </location>
</feature>
<dbReference type="GeneID" id="87859642"/>
<feature type="region of interest" description="Disordered" evidence="1">
    <location>
        <begin position="1279"/>
        <end position="1307"/>
    </location>
</feature>
<evidence type="ECO:0000259" key="3">
    <source>
        <dbReference type="Pfam" id="PF10441"/>
    </source>
</evidence>
<gene>
    <name evidence="4" type="ORF">B0H65DRAFT_252412</name>
</gene>
<dbReference type="EMBL" id="JAUEPP010000006">
    <property type="protein sequence ID" value="KAK3340221.1"/>
    <property type="molecule type" value="Genomic_DNA"/>
</dbReference>
<dbReference type="GO" id="GO:0005730">
    <property type="term" value="C:nucleolus"/>
    <property type="evidence" value="ECO:0007669"/>
    <property type="project" value="TreeGrafter"/>
</dbReference>
<evidence type="ECO:0000256" key="2">
    <source>
        <dbReference type="SAM" id="Phobius"/>
    </source>
</evidence>
<keyword evidence="2" id="KW-0472">Membrane</keyword>